<proteinExistence type="predicted"/>
<gene>
    <name evidence="2" type="ORF">M513_12647</name>
    <name evidence="3" type="ORF">M514_12647</name>
</gene>
<name>A0A085N3R1_9BILA</name>
<dbReference type="Proteomes" id="UP000030758">
    <property type="component" value="Unassembled WGS sequence"/>
</dbReference>
<evidence type="ECO:0000313" key="4">
    <source>
        <dbReference type="Proteomes" id="UP000030764"/>
    </source>
</evidence>
<organism evidence="3">
    <name type="scientific">Trichuris suis</name>
    <name type="common">pig whipworm</name>
    <dbReference type="NCBI Taxonomy" id="68888"/>
    <lineage>
        <taxon>Eukaryota</taxon>
        <taxon>Metazoa</taxon>
        <taxon>Ecdysozoa</taxon>
        <taxon>Nematoda</taxon>
        <taxon>Enoplea</taxon>
        <taxon>Dorylaimia</taxon>
        <taxon>Trichinellida</taxon>
        <taxon>Trichuridae</taxon>
        <taxon>Trichuris</taxon>
    </lineage>
</organism>
<dbReference type="Pfam" id="PF26215">
    <property type="entry name" value="HTH_animal"/>
    <property type="match status" value="1"/>
</dbReference>
<reference evidence="3 4" key="1">
    <citation type="journal article" date="2014" name="Nat. Genet.">
        <title>Genome and transcriptome of the porcine whipworm Trichuris suis.</title>
        <authorList>
            <person name="Jex A.R."/>
            <person name="Nejsum P."/>
            <person name="Schwarz E.M."/>
            <person name="Hu L."/>
            <person name="Young N.D."/>
            <person name="Hall R.S."/>
            <person name="Korhonen P.K."/>
            <person name="Liao S."/>
            <person name="Thamsborg S."/>
            <person name="Xia J."/>
            <person name="Xu P."/>
            <person name="Wang S."/>
            <person name="Scheerlinck J.P."/>
            <person name="Hofmann A."/>
            <person name="Sternberg P.W."/>
            <person name="Wang J."/>
            <person name="Gasser R.B."/>
        </authorList>
    </citation>
    <scope>NUCLEOTIDE SEQUENCE [LARGE SCALE GENOMIC DNA]</scope>
    <source>
        <strain evidence="3">DCEP-RM93F</strain>
        <strain evidence="2">DCEP-RM93M</strain>
    </source>
</reference>
<dbReference type="EMBL" id="KL367561">
    <property type="protein sequence ID" value="KFD64107.1"/>
    <property type="molecule type" value="Genomic_DNA"/>
</dbReference>
<sequence>MQNPIRTHHAADDIEVVITQLRTTRTRAASRCNTCDGLNLRSDRYPMEGIHFASVSSDRAFRLCDAEFLDAELKHIRRSLIRNDYSRRLVDSCVRRRLELPRLGTPHGQPAQDIRITIPYYTGTGEVVKRLSATIGFQACSSSSTSLAAMLRSDRAKIPSEEQPGAVYNVNCACGATYIEETGNTISHKFQQQMGRTKTYWTAEKRKMEER</sequence>
<feature type="domain" description="Helix-turn-helix" evidence="1">
    <location>
        <begin position="58"/>
        <end position="94"/>
    </location>
</feature>
<evidence type="ECO:0000313" key="2">
    <source>
        <dbReference type="EMBL" id="KFD46474.1"/>
    </source>
</evidence>
<dbReference type="AlphaFoldDB" id="A0A085N3R1"/>
<accession>A0A085N3R1</accession>
<dbReference type="EMBL" id="KL363369">
    <property type="protein sequence ID" value="KFD46474.1"/>
    <property type="molecule type" value="Genomic_DNA"/>
</dbReference>
<dbReference type="Proteomes" id="UP000030764">
    <property type="component" value="Unassembled WGS sequence"/>
</dbReference>
<keyword evidence="4" id="KW-1185">Reference proteome</keyword>
<evidence type="ECO:0000313" key="3">
    <source>
        <dbReference type="EMBL" id="KFD64107.1"/>
    </source>
</evidence>
<evidence type="ECO:0000259" key="1">
    <source>
        <dbReference type="Pfam" id="PF26215"/>
    </source>
</evidence>
<dbReference type="InterPro" id="IPR058912">
    <property type="entry name" value="HTH_animal"/>
</dbReference>
<protein>
    <recommendedName>
        <fullName evidence="1">Helix-turn-helix domain-containing protein</fullName>
    </recommendedName>
</protein>